<dbReference type="SUPFAM" id="SSF144232">
    <property type="entry name" value="HIT/MYND zinc finger-like"/>
    <property type="match status" value="1"/>
</dbReference>
<evidence type="ECO:0000256" key="2">
    <source>
        <dbReference type="ARBA" id="ARBA00022771"/>
    </source>
</evidence>
<gene>
    <name evidence="6" type="ORF">DSM5745_11576</name>
</gene>
<proteinExistence type="predicted"/>
<evidence type="ECO:0000256" key="1">
    <source>
        <dbReference type="ARBA" id="ARBA00022723"/>
    </source>
</evidence>
<accession>A0A3D8Q5G7</accession>
<dbReference type="PROSITE" id="PS01360">
    <property type="entry name" value="ZF_MYND_1"/>
    <property type="match status" value="1"/>
</dbReference>
<name>A0A3D8Q5G7_9EURO</name>
<reference evidence="6 7" key="1">
    <citation type="journal article" date="2018" name="IMA Fungus">
        <title>IMA Genome-F 9: Draft genome sequence of Annulohypoxylon stygium, Aspergillus mulundensis, Berkeleyomyces basicola (syn. Thielaviopsis basicola), Ceratocystis smalleyi, two Cercospora beticola strains, Coleophoma cylindrospora, Fusarium fracticaudum, Phialophora cf. hyalina, and Morchella septimelata.</title>
        <authorList>
            <person name="Wingfield B.D."/>
            <person name="Bills G.F."/>
            <person name="Dong Y."/>
            <person name="Huang W."/>
            <person name="Nel W.J."/>
            <person name="Swalarsk-Parry B.S."/>
            <person name="Vaghefi N."/>
            <person name="Wilken P.M."/>
            <person name="An Z."/>
            <person name="de Beer Z.W."/>
            <person name="De Vos L."/>
            <person name="Chen L."/>
            <person name="Duong T.A."/>
            <person name="Gao Y."/>
            <person name="Hammerbacher A."/>
            <person name="Kikkert J.R."/>
            <person name="Li Y."/>
            <person name="Li H."/>
            <person name="Li K."/>
            <person name="Li Q."/>
            <person name="Liu X."/>
            <person name="Ma X."/>
            <person name="Naidoo K."/>
            <person name="Pethybridge S.J."/>
            <person name="Sun J."/>
            <person name="Steenkamp E.T."/>
            <person name="van der Nest M.A."/>
            <person name="van Wyk S."/>
            <person name="Wingfield M.J."/>
            <person name="Xiong C."/>
            <person name="Yue Q."/>
            <person name="Zhang X."/>
        </authorList>
    </citation>
    <scope>NUCLEOTIDE SEQUENCE [LARGE SCALE GENOMIC DNA]</scope>
    <source>
        <strain evidence="6 7">DSM 5745</strain>
    </source>
</reference>
<evidence type="ECO:0000256" key="3">
    <source>
        <dbReference type="ARBA" id="ARBA00022833"/>
    </source>
</evidence>
<evidence type="ECO:0000313" key="6">
    <source>
        <dbReference type="EMBL" id="RDW57053.1"/>
    </source>
</evidence>
<keyword evidence="1" id="KW-0479">Metal-binding</keyword>
<protein>
    <recommendedName>
        <fullName evidence="5">MYND-type domain-containing protein</fullName>
    </recommendedName>
</protein>
<dbReference type="STRING" id="1810919.A0A3D8Q5G7"/>
<keyword evidence="2 4" id="KW-0863">Zinc-finger</keyword>
<dbReference type="Pfam" id="PF01753">
    <property type="entry name" value="zf-MYND"/>
    <property type="match status" value="1"/>
</dbReference>
<keyword evidence="7" id="KW-1185">Reference proteome</keyword>
<dbReference type="Gene3D" id="6.10.140.2220">
    <property type="match status" value="1"/>
</dbReference>
<dbReference type="OrthoDB" id="5952526at2759"/>
<comment type="caution">
    <text evidence="6">The sequence shown here is derived from an EMBL/GenBank/DDBJ whole genome shotgun (WGS) entry which is preliminary data.</text>
</comment>
<dbReference type="AlphaFoldDB" id="A0A3D8Q5G7"/>
<evidence type="ECO:0000259" key="5">
    <source>
        <dbReference type="PROSITE" id="PS50865"/>
    </source>
</evidence>
<feature type="domain" description="MYND-type" evidence="5">
    <location>
        <begin position="11"/>
        <end position="48"/>
    </location>
</feature>
<evidence type="ECO:0000313" key="7">
    <source>
        <dbReference type="Proteomes" id="UP000256690"/>
    </source>
</evidence>
<keyword evidence="3" id="KW-0862">Zinc</keyword>
<sequence>MSSDLPNWEGCGQCGKTENLMRCSGCKVMLYCGREHQAAHRNKHKSACKDVVKARNRCQLEEEKIRNTPNDDLSWGNAFETGPGRFWGILETRDYMRARFTLAEAVGIVGTKQGLQEKLDHYMDMLRLCRGDNMGIRSFVPAIMLRLNMDQESYDFMKWWLIERDDYDWGDMSQPYLDIKNADVFEEMSFLQDPKSFPGLDHLVGLTLLKVKLLLDLKELEKLTAYAGSKVPREILDEIRLQAPVSPIIANNQQLRQRDDHSATIKLLDRHIRELYKTALKRNKFIWEALVTAIDGSHPGMYTIGSKEEAQYSLFNSLEAWWETKGAMDYIEGVHNELAK</sequence>
<organism evidence="6 7">
    <name type="scientific">Aspergillus mulundensis</name>
    <dbReference type="NCBI Taxonomy" id="1810919"/>
    <lineage>
        <taxon>Eukaryota</taxon>
        <taxon>Fungi</taxon>
        <taxon>Dikarya</taxon>
        <taxon>Ascomycota</taxon>
        <taxon>Pezizomycotina</taxon>
        <taxon>Eurotiomycetes</taxon>
        <taxon>Eurotiomycetidae</taxon>
        <taxon>Eurotiales</taxon>
        <taxon>Aspergillaceae</taxon>
        <taxon>Aspergillus</taxon>
        <taxon>Aspergillus subgen. Nidulantes</taxon>
    </lineage>
</organism>
<dbReference type="EMBL" id="PVWQ01000034">
    <property type="protein sequence ID" value="RDW57053.1"/>
    <property type="molecule type" value="Genomic_DNA"/>
</dbReference>
<dbReference type="GO" id="GO:0008270">
    <property type="term" value="F:zinc ion binding"/>
    <property type="evidence" value="ECO:0007669"/>
    <property type="project" value="UniProtKB-KW"/>
</dbReference>
<dbReference type="GeneID" id="38121946"/>
<dbReference type="RefSeq" id="XP_026597843.1">
    <property type="nucleotide sequence ID" value="XM_026753592.1"/>
</dbReference>
<dbReference type="Proteomes" id="UP000256690">
    <property type="component" value="Unassembled WGS sequence"/>
</dbReference>
<dbReference type="InterPro" id="IPR002893">
    <property type="entry name" value="Znf_MYND"/>
</dbReference>
<evidence type="ECO:0000256" key="4">
    <source>
        <dbReference type="PROSITE-ProRule" id="PRU00134"/>
    </source>
</evidence>
<dbReference type="PROSITE" id="PS50865">
    <property type="entry name" value="ZF_MYND_2"/>
    <property type="match status" value="1"/>
</dbReference>